<feature type="non-terminal residue" evidence="1">
    <location>
        <position position="110"/>
    </location>
</feature>
<dbReference type="AlphaFoldDB" id="A0A941I9B4"/>
<sequence>FFESAKQWLDQAQQIIPDKRFLDGCDRLNADNLQTCFKKDQSAVLPQAASLFPELKAALLAFEPVQHVMLKHAAVRVAQRMQQLKQMNRQFGFADMLQRLRLALESANGA</sequence>
<dbReference type="RefSeq" id="WP_212689766.1">
    <property type="nucleotide sequence ID" value="NZ_JAGSPN010000412.1"/>
</dbReference>
<organism evidence="1 2">
    <name type="scientific">Undibacterium luofuense</name>
    <dbReference type="NCBI Taxonomy" id="2828733"/>
    <lineage>
        <taxon>Bacteria</taxon>
        <taxon>Pseudomonadati</taxon>
        <taxon>Pseudomonadota</taxon>
        <taxon>Betaproteobacteria</taxon>
        <taxon>Burkholderiales</taxon>
        <taxon>Oxalobacteraceae</taxon>
        <taxon>Undibacterium</taxon>
    </lineage>
</organism>
<gene>
    <name evidence="1" type="ORF">KDM89_21010</name>
</gene>
<dbReference type="Proteomes" id="UP000680067">
    <property type="component" value="Unassembled WGS sequence"/>
</dbReference>
<dbReference type="EMBL" id="JAGSPN010000412">
    <property type="protein sequence ID" value="MBR7784615.1"/>
    <property type="molecule type" value="Genomic_DNA"/>
</dbReference>
<proteinExistence type="predicted"/>
<feature type="non-terminal residue" evidence="1">
    <location>
        <position position="1"/>
    </location>
</feature>
<dbReference type="InterPro" id="IPR027417">
    <property type="entry name" value="P-loop_NTPase"/>
</dbReference>
<evidence type="ECO:0000313" key="1">
    <source>
        <dbReference type="EMBL" id="MBR7784615.1"/>
    </source>
</evidence>
<comment type="caution">
    <text evidence="1">The sequence shown here is derived from an EMBL/GenBank/DDBJ whole genome shotgun (WGS) entry which is preliminary data.</text>
</comment>
<reference evidence="1" key="1">
    <citation type="submission" date="2021-04" db="EMBL/GenBank/DDBJ databases">
        <title>novel species isolated from subtropical streams in China.</title>
        <authorList>
            <person name="Lu H."/>
        </authorList>
    </citation>
    <scope>NUCLEOTIDE SEQUENCE</scope>
    <source>
        <strain evidence="1">LFS511W</strain>
    </source>
</reference>
<name>A0A941I9B4_9BURK</name>
<dbReference type="Gene3D" id="3.40.50.300">
    <property type="entry name" value="P-loop containing nucleotide triphosphate hydrolases"/>
    <property type="match status" value="1"/>
</dbReference>
<evidence type="ECO:0000313" key="2">
    <source>
        <dbReference type="Proteomes" id="UP000680067"/>
    </source>
</evidence>
<accession>A0A941I9B4</accession>
<protein>
    <submittedName>
        <fullName evidence="1">Uncharacterized protein</fullName>
    </submittedName>
</protein>
<dbReference type="Gene3D" id="1.10.3170.10">
    <property type="entry name" value="Recbcd, chain B, domain 2"/>
    <property type="match status" value="1"/>
</dbReference>
<keyword evidence="2" id="KW-1185">Reference proteome</keyword>